<dbReference type="KEGG" id="mrub:DEO27_018845"/>
<gene>
    <name evidence="18" type="ORF">DEO27_018845</name>
</gene>
<comment type="subcellular location">
    <subcellularLocation>
        <location evidence="1">Cell outer membrane</location>
        <topology evidence="1">Multi-pass membrane protein</topology>
    </subcellularLocation>
</comment>
<dbReference type="GO" id="GO:0015159">
    <property type="term" value="F:polysaccharide transmembrane transporter activity"/>
    <property type="evidence" value="ECO:0007669"/>
    <property type="project" value="InterPro"/>
</dbReference>
<keyword evidence="9" id="KW-0406">Ion transport</keyword>
<evidence type="ECO:0000256" key="12">
    <source>
        <dbReference type="ARBA" id="ARBA00023139"/>
    </source>
</evidence>
<evidence type="ECO:0000256" key="4">
    <source>
        <dbReference type="ARBA" id="ARBA00022452"/>
    </source>
</evidence>
<keyword evidence="7" id="KW-0732">Signal</keyword>
<sequence length="271" mass="30236">MRKIFLYNSYLVLFLFVISFSFFSCDTTKKVKYFQDIPDSGRLNTILKSEYIEPTIKVDDILNIFIQTIDPQATISINAANVPLSTSGSVSTPALNTVTPTGYLVNKEGFIELPVLGKLNVLGYTTSQLRDSITKIAAAKYFKDPTVIVRFANFRVNVTGEVLKPGQYVMPNEKVSIIDALAMAGDLTIYGKRENVLLIRENADGTKTPYRVNLTRSDIMSAPYYYLKQNDVIYVEPRKAKSDANDASQARYVTIAASLLSILIILATRLK</sequence>
<dbReference type="OrthoDB" id="662756at2"/>
<evidence type="ECO:0000256" key="1">
    <source>
        <dbReference type="ARBA" id="ARBA00004571"/>
    </source>
</evidence>
<dbReference type="Pfam" id="PF22461">
    <property type="entry name" value="SLBB_2"/>
    <property type="match status" value="1"/>
</dbReference>
<evidence type="ECO:0000256" key="13">
    <source>
        <dbReference type="ARBA" id="ARBA00023237"/>
    </source>
</evidence>
<keyword evidence="14" id="KW-0449">Lipoprotein</keyword>
<evidence type="ECO:0000259" key="17">
    <source>
        <dbReference type="Pfam" id="PF22461"/>
    </source>
</evidence>
<comment type="similarity">
    <text evidence="2">Belongs to the BexD/CtrA/VexA family.</text>
</comment>
<keyword evidence="3" id="KW-0813">Transport</keyword>
<dbReference type="Gene3D" id="3.10.560.10">
    <property type="entry name" value="Outer membrane lipoprotein wza domain like"/>
    <property type="match status" value="1"/>
</dbReference>
<evidence type="ECO:0000313" key="18">
    <source>
        <dbReference type="EMBL" id="QEM12003.1"/>
    </source>
</evidence>
<keyword evidence="4" id="KW-1134">Transmembrane beta strand</keyword>
<evidence type="ECO:0000256" key="15">
    <source>
        <dbReference type="SAM" id="Phobius"/>
    </source>
</evidence>
<feature type="domain" description="Polysaccharide export protein N-terminal" evidence="16">
    <location>
        <begin position="56"/>
        <end position="151"/>
    </location>
</feature>
<dbReference type="Proteomes" id="UP000251402">
    <property type="component" value="Chromosome"/>
</dbReference>
<feature type="domain" description="SLBB" evidence="17">
    <location>
        <begin position="155"/>
        <end position="235"/>
    </location>
</feature>
<evidence type="ECO:0000256" key="11">
    <source>
        <dbReference type="ARBA" id="ARBA00023136"/>
    </source>
</evidence>
<evidence type="ECO:0000259" key="16">
    <source>
        <dbReference type="Pfam" id="PF02563"/>
    </source>
</evidence>
<dbReference type="GO" id="GO:0015288">
    <property type="term" value="F:porin activity"/>
    <property type="evidence" value="ECO:0007669"/>
    <property type="project" value="UniProtKB-KW"/>
</dbReference>
<keyword evidence="6 15" id="KW-0812">Transmembrane</keyword>
<organism evidence="18 19">
    <name type="scientific">Mucilaginibacter rubeus</name>
    <dbReference type="NCBI Taxonomy" id="2027860"/>
    <lineage>
        <taxon>Bacteria</taxon>
        <taxon>Pseudomonadati</taxon>
        <taxon>Bacteroidota</taxon>
        <taxon>Sphingobacteriia</taxon>
        <taxon>Sphingobacteriales</taxon>
        <taxon>Sphingobacteriaceae</taxon>
        <taxon>Mucilaginibacter</taxon>
    </lineage>
</organism>
<evidence type="ECO:0000256" key="9">
    <source>
        <dbReference type="ARBA" id="ARBA00023065"/>
    </source>
</evidence>
<reference evidence="18" key="1">
    <citation type="submission" date="2019-08" db="EMBL/GenBank/DDBJ databases">
        <title>Comparative genome analysis confer to the adaptation heavy metal polluted environment.</title>
        <authorList>
            <person name="Li Y."/>
        </authorList>
    </citation>
    <scope>NUCLEOTIDE SEQUENCE [LARGE SCALE GENOMIC DNA]</scope>
    <source>
        <strain evidence="18">P1</strain>
    </source>
</reference>
<keyword evidence="5" id="KW-0762">Sugar transport</keyword>
<evidence type="ECO:0000256" key="7">
    <source>
        <dbReference type="ARBA" id="ARBA00022729"/>
    </source>
</evidence>
<evidence type="ECO:0000313" key="19">
    <source>
        <dbReference type="Proteomes" id="UP000251402"/>
    </source>
</evidence>
<evidence type="ECO:0000256" key="2">
    <source>
        <dbReference type="ARBA" id="ARBA00009450"/>
    </source>
</evidence>
<name>A0A5C1I235_9SPHI</name>
<dbReference type="PANTHER" id="PTHR33619:SF3">
    <property type="entry name" value="POLYSACCHARIDE EXPORT PROTEIN GFCE-RELATED"/>
    <property type="match status" value="1"/>
</dbReference>
<dbReference type="PROSITE" id="PS51257">
    <property type="entry name" value="PROKAR_LIPOPROTEIN"/>
    <property type="match status" value="1"/>
</dbReference>
<dbReference type="GO" id="GO:0006811">
    <property type="term" value="P:monoatomic ion transport"/>
    <property type="evidence" value="ECO:0007669"/>
    <property type="project" value="UniProtKB-KW"/>
</dbReference>
<dbReference type="Pfam" id="PF02563">
    <property type="entry name" value="Poly_export"/>
    <property type="match status" value="1"/>
</dbReference>
<dbReference type="InterPro" id="IPR003715">
    <property type="entry name" value="Poly_export_N"/>
</dbReference>
<keyword evidence="19" id="KW-1185">Reference proteome</keyword>
<evidence type="ECO:0000256" key="14">
    <source>
        <dbReference type="ARBA" id="ARBA00023288"/>
    </source>
</evidence>
<evidence type="ECO:0000256" key="8">
    <source>
        <dbReference type="ARBA" id="ARBA00023047"/>
    </source>
</evidence>
<dbReference type="PANTHER" id="PTHR33619">
    <property type="entry name" value="POLYSACCHARIDE EXPORT PROTEIN GFCE-RELATED"/>
    <property type="match status" value="1"/>
</dbReference>
<keyword evidence="15" id="KW-1133">Transmembrane helix</keyword>
<dbReference type="GO" id="GO:0009279">
    <property type="term" value="C:cell outer membrane"/>
    <property type="evidence" value="ECO:0007669"/>
    <property type="project" value="UniProtKB-SubCell"/>
</dbReference>
<keyword evidence="10" id="KW-0626">Porin</keyword>
<dbReference type="EMBL" id="CP043450">
    <property type="protein sequence ID" value="QEM12003.1"/>
    <property type="molecule type" value="Genomic_DNA"/>
</dbReference>
<accession>A0A5C1I235</accession>
<dbReference type="AlphaFoldDB" id="A0A5C1I235"/>
<proteinExistence type="inferred from homology"/>
<evidence type="ECO:0000256" key="5">
    <source>
        <dbReference type="ARBA" id="ARBA00022597"/>
    </source>
</evidence>
<evidence type="ECO:0000256" key="10">
    <source>
        <dbReference type="ARBA" id="ARBA00023114"/>
    </source>
</evidence>
<keyword evidence="8" id="KW-0625">Polysaccharide transport</keyword>
<keyword evidence="13" id="KW-0998">Cell outer membrane</keyword>
<evidence type="ECO:0000256" key="6">
    <source>
        <dbReference type="ARBA" id="ARBA00022692"/>
    </source>
</evidence>
<protein>
    <submittedName>
        <fullName evidence="18">Uncharacterized protein</fullName>
    </submittedName>
</protein>
<dbReference type="InterPro" id="IPR054765">
    <property type="entry name" value="SLBB_dom"/>
</dbReference>
<keyword evidence="11 15" id="KW-0472">Membrane</keyword>
<dbReference type="InterPro" id="IPR049712">
    <property type="entry name" value="Poly_export"/>
</dbReference>
<dbReference type="GO" id="GO:0046930">
    <property type="term" value="C:pore complex"/>
    <property type="evidence" value="ECO:0007669"/>
    <property type="project" value="UniProtKB-KW"/>
</dbReference>
<evidence type="ECO:0000256" key="3">
    <source>
        <dbReference type="ARBA" id="ARBA00022448"/>
    </source>
</evidence>
<keyword evidence="12" id="KW-0564">Palmitate</keyword>
<feature type="transmembrane region" description="Helical" evidence="15">
    <location>
        <begin position="252"/>
        <end position="270"/>
    </location>
</feature>